<evidence type="ECO:0000256" key="3">
    <source>
        <dbReference type="ARBA" id="ARBA00023002"/>
    </source>
</evidence>
<accession>A0A382HCS5</accession>
<proteinExistence type="predicted"/>
<dbReference type="PANTHER" id="PTHR23026:SF90">
    <property type="entry name" value="IODOTYROSINE DEIODINASE 1"/>
    <property type="match status" value="1"/>
</dbReference>
<keyword evidence="3" id="KW-0560">Oxidoreductase</keyword>
<dbReference type="SUPFAM" id="SSF55469">
    <property type="entry name" value="FMN-dependent nitroreductase-like"/>
    <property type="match status" value="1"/>
</dbReference>
<dbReference type="Pfam" id="PF00881">
    <property type="entry name" value="Nitroreductase"/>
    <property type="match status" value="1"/>
</dbReference>
<protein>
    <recommendedName>
        <fullName evidence="4">Nitroreductase domain-containing protein</fullName>
    </recommendedName>
</protein>
<evidence type="ECO:0000313" key="5">
    <source>
        <dbReference type="EMBL" id="SVB84717.1"/>
    </source>
</evidence>
<evidence type="ECO:0000256" key="2">
    <source>
        <dbReference type="ARBA" id="ARBA00022643"/>
    </source>
</evidence>
<evidence type="ECO:0000256" key="1">
    <source>
        <dbReference type="ARBA" id="ARBA00022630"/>
    </source>
</evidence>
<dbReference type="Gene3D" id="3.40.109.10">
    <property type="entry name" value="NADH Oxidase"/>
    <property type="match status" value="1"/>
</dbReference>
<evidence type="ECO:0000259" key="4">
    <source>
        <dbReference type="Pfam" id="PF00881"/>
    </source>
</evidence>
<dbReference type="AlphaFoldDB" id="A0A382HCS5"/>
<keyword evidence="2" id="KW-0288">FMN</keyword>
<sequence length="225" mass="24722">MNPAEFLSVLHARHCQRAFLDKTVERDVIESVLLAAGQAPSGKNSQPWKVTVVAGARRDALSDALCVAFDAGDKGKADYEYSLLPPPAEWMDRARACGYALFDLKGIERKDYEARKAHGRENFTFFGASLAMIFHLPRGAERGNFLDVGMFMQNVMLGLTAHGLGSCPQFSVAEYANIVRGSLGLAEDRCIVAGMSVGWPDLEAKVNTFVPERLPLGHYVNWLES</sequence>
<name>A0A382HCS5_9ZZZZ</name>
<dbReference type="InterPro" id="IPR029479">
    <property type="entry name" value="Nitroreductase"/>
</dbReference>
<feature type="domain" description="Nitroreductase" evidence="4">
    <location>
        <begin position="12"/>
        <end position="199"/>
    </location>
</feature>
<keyword evidence="1" id="KW-0285">Flavoprotein</keyword>
<organism evidence="5">
    <name type="scientific">marine metagenome</name>
    <dbReference type="NCBI Taxonomy" id="408172"/>
    <lineage>
        <taxon>unclassified sequences</taxon>
        <taxon>metagenomes</taxon>
        <taxon>ecological metagenomes</taxon>
    </lineage>
</organism>
<dbReference type="EMBL" id="UINC01060324">
    <property type="protein sequence ID" value="SVB84717.1"/>
    <property type="molecule type" value="Genomic_DNA"/>
</dbReference>
<dbReference type="PANTHER" id="PTHR23026">
    <property type="entry name" value="NADPH NITROREDUCTASE"/>
    <property type="match status" value="1"/>
</dbReference>
<reference evidence="5" key="1">
    <citation type="submission" date="2018-05" db="EMBL/GenBank/DDBJ databases">
        <authorList>
            <person name="Lanie J.A."/>
            <person name="Ng W.-L."/>
            <person name="Kazmierczak K.M."/>
            <person name="Andrzejewski T.M."/>
            <person name="Davidsen T.M."/>
            <person name="Wayne K.J."/>
            <person name="Tettelin H."/>
            <person name="Glass J.I."/>
            <person name="Rusch D."/>
            <person name="Podicherti R."/>
            <person name="Tsui H.-C.T."/>
            <person name="Winkler M.E."/>
        </authorList>
    </citation>
    <scope>NUCLEOTIDE SEQUENCE</scope>
</reference>
<dbReference type="InterPro" id="IPR050627">
    <property type="entry name" value="Nitroreductase/BluB"/>
</dbReference>
<dbReference type="InterPro" id="IPR000415">
    <property type="entry name" value="Nitroreductase-like"/>
</dbReference>
<dbReference type="GO" id="GO:0016491">
    <property type="term" value="F:oxidoreductase activity"/>
    <property type="evidence" value="ECO:0007669"/>
    <property type="project" value="UniProtKB-KW"/>
</dbReference>
<dbReference type="CDD" id="cd02136">
    <property type="entry name" value="PnbA_NfnB-like"/>
    <property type="match status" value="1"/>
</dbReference>
<gene>
    <name evidence="5" type="ORF">METZ01_LOCUS237571</name>
</gene>